<dbReference type="AlphaFoldDB" id="M0FYT4"/>
<dbReference type="PATRIC" id="fig|1227461.3.peg.3214"/>
<dbReference type="Proteomes" id="UP000011559">
    <property type="component" value="Unassembled WGS sequence"/>
</dbReference>
<dbReference type="EMBL" id="AOLG01000054">
    <property type="protein sequence ID" value="ELZ65105.1"/>
    <property type="molecule type" value="Genomic_DNA"/>
</dbReference>
<accession>M0FYT4</accession>
<organism evidence="3 4">
    <name type="scientific">Haloferax prahovense (strain DSM 18310 / JCM 13924 / TL6)</name>
    <dbReference type="NCBI Taxonomy" id="1227461"/>
    <lineage>
        <taxon>Archaea</taxon>
        <taxon>Methanobacteriati</taxon>
        <taxon>Methanobacteriota</taxon>
        <taxon>Stenosarchaea group</taxon>
        <taxon>Halobacteria</taxon>
        <taxon>Halobacteriales</taxon>
        <taxon>Haloferacaceae</taxon>
        <taxon>Haloferax</taxon>
    </lineage>
</organism>
<evidence type="ECO:0000256" key="2">
    <source>
        <dbReference type="SAM" id="MobiDB-lite"/>
    </source>
</evidence>
<feature type="compositionally biased region" description="Basic and acidic residues" evidence="2">
    <location>
        <begin position="101"/>
        <end position="120"/>
    </location>
</feature>
<feature type="region of interest" description="Disordered" evidence="2">
    <location>
        <begin position="89"/>
        <end position="120"/>
    </location>
</feature>
<keyword evidence="4" id="KW-1185">Reference proteome</keyword>
<reference evidence="3 4" key="1">
    <citation type="journal article" date="2014" name="PLoS Genet.">
        <title>Phylogenetically driven sequencing of extremely halophilic archaea reveals strategies for static and dynamic osmo-response.</title>
        <authorList>
            <person name="Becker E.A."/>
            <person name="Seitzer P.M."/>
            <person name="Tritt A."/>
            <person name="Larsen D."/>
            <person name="Krusor M."/>
            <person name="Yao A.I."/>
            <person name="Wu D."/>
            <person name="Madern D."/>
            <person name="Eisen J.A."/>
            <person name="Darling A.E."/>
            <person name="Facciotti M.T."/>
        </authorList>
    </citation>
    <scope>NUCLEOTIDE SEQUENCE [LARGE SCALE GENOMIC DNA]</scope>
    <source>
        <strain evidence="4">DSM 18310 / JCM 13924 / TL6</strain>
    </source>
</reference>
<gene>
    <name evidence="3" type="ORF">C457_16427</name>
</gene>
<feature type="coiled-coil region" evidence="1">
    <location>
        <begin position="60"/>
        <end position="87"/>
    </location>
</feature>
<name>M0FYT4_HALPT</name>
<comment type="caution">
    <text evidence="3">The sequence shown here is derived from an EMBL/GenBank/DDBJ whole genome shotgun (WGS) entry which is preliminary data.</text>
</comment>
<evidence type="ECO:0000313" key="3">
    <source>
        <dbReference type="EMBL" id="ELZ65105.1"/>
    </source>
</evidence>
<sequence>MMTDTDLGTAVIVYDDPDEGTVEKRVENENIAYFQDHWIVKLDEDAGGNDVVRRIPIQRVHYVERSVEEFETEVKTLRNQVESFAKNLQSSLLGGTDDADADARTEEPQRIEVEDGRSSE</sequence>
<protein>
    <submittedName>
        <fullName evidence="3">Uncharacterized protein</fullName>
    </submittedName>
</protein>
<keyword evidence="1" id="KW-0175">Coiled coil</keyword>
<evidence type="ECO:0000256" key="1">
    <source>
        <dbReference type="SAM" id="Coils"/>
    </source>
</evidence>
<proteinExistence type="predicted"/>
<evidence type="ECO:0000313" key="4">
    <source>
        <dbReference type="Proteomes" id="UP000011559"/>
    </source>
</evidence>